<evidence type="ECO:0000259" key="2">
    <source>
        <dbReference type="PROSITE" id="PS50206"/>
    </source>
</evidence>
<dbReference type="CDD" id="cd00158">
    <property type="entry name" value="RHOD"/>
    <property type="match status" value="1"/>
</dbReference>
<comment type="caution">
    <text evidence="3">The sequence shown here is derived from an EMBL/GenBank/DDBJ whole genome shotgun (WGS) entry which is preliminary data.</text>
</comment>
<gene>
    <name evidence="3" type="ORF">IQ17_01146</name>
</gene>
<feature type="signal peptide" evidence="1">
    <location>
        <begin position="1"/>
        <end position="26"/>
    </location>
</feature>
<dbReference type="Pfam" id="PF00581">
    <property type="entry name" value="Rhodanese"/>
    <property type="match status" value="1"/>
</dbReference>
<organism evidence="3 4">
    <name type="scientific">Bradyrhizobium daqingense</name>
    <dbReference type="NCBI Taxonomy" id="993502"/>
    <lineage>
        <taxon>Bacteria</taxon>
        <taxon>Pseudomonadati</taxon>
        <taxon>Pseudomonadota</taxon>
        <taxon>Alphaproteobacteria</taxon>
        <taxon>Hyphomicrobiales</taxon>
        <taxon>Nitrobacteraceae</taxon>
        <taxon>Bradyrhizobium</taxon>
    </lineage>
</organism>
<dbReference type="PROSITE" id="PS50206">
    <property type="entry name" value="RHODANESE_3"/>
    <property type="match status" value="1"/>
</dbReference>
<dbReference type="RefSeq" id="WP_145629300.1">
    <property type="nucleotide sequence ID" value="NZ_CP088014.1"/>
</dbReference>
<evidence type="ECO:0000256" key="1">
    <source>
        <dbReference type="SAM" id="SignalP"/>
    </source>
</evidence>
<sequence>MRQHLAVALLAAVLAAQAALAGKALAQQQPFEPEGYRADNYRAPVPATLTGARVLSTAEAEAIWRAKSGAFIDVMPRPPKPKNLPEGTVWRDAPRRNIPGSIWLPDTGYGTLPPAMDDYLQRGLARASHGDKTALLVIYCLADCWMSWNAAKRALAYGYANIAWYPDGTDGWEGAKLPTVDAQPEPRPDQ</sequence>
<dbReference type="Gene3D" id="3.40.250.10">
    <property type="entry name" value="Rhodanese-like domain"/>
    <property type="match status" value="1"/>
</dbReference>
<dbReference type="InterPro" id="IPR001763">
    <property type="entry name" value="Rhodanese-like_dom"/>
</dbReference>
<accession>A0A562LR39</accession>
<evidence type="ECO:0000313" key="3">
    <source>
        <dbReference type="EMBL" id="TWI10066.1"/>
    </source>
</evidence>
<dbReference type="InterPro" id="IPR036873">
    <property type="entry name" value="Rhodanese-like_dom_sf"/>
</dbReference>
<dbReference type="Proteomes" id="UP000317176">
    <property type="component" value="Unassembled WGS sequence"/>
</dbReference>
<reference evidence="3 4" key="1">
    <citation type="journal article" date="2015" name="Stand. Genomic Sci.">
        <title>Genomic Encyclopedia of Bacterial and Archaeal Type Strains, Phase III: the genomes of soil and plant-associated and newly described type strains.</title>
        <authorList>
            <person name="Whitman W.B."/>
            <person name="Woyke T."/>
            <person name="Klenk H.P."/>
            <person name="Zhou Y."/>
            <person name="Lilburn T.G."/>
            <person name="Beck B.J."/>
            <person name="De Vos P."/>
            <person name="Vandamme P."/>
            <person name="Eisen J.A."/>
            <person name="Garrity G."/>
            <person name="Hugenholtz P."/>
            <person name="Kyrpides N.C."/>
        </authorList>
    </citation>
    <scope>NUCLEOTIDE SEQUENCE [LARGE SCALE GENOMIC DNA]</scope>
    <source>
        <strain evidence="3 4">CGMCC 1.10947</strain>
    </source>
</reference>
<proteinExistence type="predicted"/>
<keyword evidence="4" id="KW-1185">Reference proteome</keyword>
<protein>
    <submittedName>
        <fullName evidence="3">PQQ-dependent catabolism-associated CXXCW motif protein</fullName>
    </submittedName>
</protein>
<dbReference type="NCBIfam" id="TIGR03865">
    <property type="entry name" value="PQQ_CXXCW"/>
    <property type="match status" value="1"/>
</dbReference>
<feature type="chain" id="PRO_5022077781" evidence="1">
    <location>
        <begin position="27"/>
        <end position="190"/>
    </location>
</feature>
<dbReference type="OrthoDB" id="176845at2"/>
<feature type="domain" description="Rhodanese" evidence="2">
    <location>
        <begin position="98"/>
        <end position="181"/>
    </location>
</feature>
<keyword evidence="1" id="KW-0732">Signal</keyword>
<dbReference type="SUPFAM" id="SSF52821">
    <property type="entry name" value="Rhodanese/Cell cycle control phosphatase"/>
    <property type="match status" value="1"/>
</dbReference>
<dbReference type="EMBL" id="VLKL01000002">
    <property type="protein sequence ID" value="TWI10066.1"/>
    <property type="molecule type" value="Genomic_DNA"/>
</dbReference>
<name>A0A562LR39_9BRAD</name>
<evidence type="ECO:0000313" key="4">
    <source>
        <dbReference type="Proteomes" id="UP000317176"/>
    </source>
</evidence>
<dbReference type="AlphaFoldDB" id="A0A562LR39"/>
<dbReference type="InterPro" id="IPR022376">
    <property type="entry name" value="PQQ_CXXCW"/>
</dbReference>